<feature type="region of interest" description="Disordered" evidence="1">
    <location>
        <begin position="1"/>
        <end position="44"/>
    </location>
</feature>
<keyword evidence="2" id="KW-0812">Transmembrane</keyword>
<name>A0ABU1Z1Z5_9MICC</name>
<keyword evidence="4" id="KW-1185">Reference proteome</keyword>
<protein>
    <submittedName>
        <fullName evidence="3">Uncharacterized membrane-anchored protein YjiN (DUF445 family)</fullName>
    </submittedName>
</protein>
<evidence type="ECO:0000256" key="1">
    <source>
        <dbReference type="SAM" id="MobiDB-lite"/>
    </source>
</evidence>
<sequence length="455" mass="49679">MPSTPALNQQPLNQQPADKEPTSKEPSPFQLATSPNLSAPTDEERRQALRKMKFVATALLAILAVIFAVGFALQDRFVWAGYVRAGAEGGMVGALADWFAVTALFRRPMGLPIPHTGLIPRKKDQIGDSLGAFVRENFLNDEVLEKRLANLRVAQPLGGWIADRERAEQLSGELLTIASGLMEVVADEDFQRVAEGLVREHVVEPQWASTVGMVLGRVVDDRQHVAAVESLVDQAAGWLREHPEVVHRLVADRTPGWLPSRVDRLIGERLHRELVSVLEAARSDAAHPLRVSVDGWLASVADGLQRDAVTQERFEALKVSLASDPRLRQVASDVWVQMKRSVSDAAASVDAPLRESLTHGLVDLGRRLVGGDPFAAKVDVWAVQAARWAAVRYRDKAVELITDTVRDWDASQATDRIELMVGRDLQFIRINGTVVGSLAGVAIFALASLVSAGLS</sequence>
<evidence type="ECO:0000313" key="4">
    <source>
        <dbReference type="Proteomes" id="UP001180715"/>
    </source>
</evidence>
<gene>
    <name evidence="3" type="ORF">J2S67_001908</name>
</gene>
<organism evidence="3 4">
    <name type="scientific">Pseudoglutamicibacter albus</name>
    <dbReference type="NCBI Taxonomy" id="98671"/>
    <lineage>
        <taxon>Bacteria</taxon>
        <taxon>Bacillati</taxon>
        <taxon>Actinomycetota</taxon>
        <taxon>Actinomycetes</taxon>
        <taxon>Micrococcales</taxon>
        <taxon>Micrococcaceae</taxon>
        <taxon>Pseudoglutamicibacter</taxon>
    </lineage>
</organism>
<feature type="transmembrane region" description="Helical" evidence="2">
    <location>
        <begin position="54"/>
        <end position="73"/>
    </location>
</feature>
<keyword evidence="2" id="KW-1133">Transmembrane helix</keyword>
<dbReference type="Proteomes" id="UP001180715">
    <property type="component" value="Unassembled WGS sequence"/>
</dbReference>
<reference evidence="3" key="1">
    <citation type="submission" date="2023-07" db="EMBL/GenBank/DDBJ databases">
        <title>Sequencing the genomes of 1000 actinobacteria strains.</title>
        <authorList>
            <person name="Klenk H.-P."/>
        </authorList>
    </citation>
    <scope>NUCLEOTIDE SEQUENCE</scope>
    <source>
        <strain evidence="3">DSM 13068</strain>
    </source>
</reference>
<dbReference type="PANTHER" id="PTHR38442:SF1">
    <property type="entry name" value="INNER MEMBRANE PROTEIN"/>
    <property type="match status" value="1"/>
</dbReference>
<evidence type="ECO:0000313" key="3">
    <source>
        <dbReference type="EMBL" id="MDR7294640.1"/>
    </source>
</evidence>
<dbReference type="PANTHER" id="PTHR38442">
    <property type="entry name" value="INNER MEMBRANE PROTEIN-RELATED"/>
    <property type="match status" value="1"/>
</dbReference>
<keyword evidence="2" id="KW-0472">Membrane</keyword>
<feature type="compositionally biased region" description="Low complexity" evidence="1">
    <location>
        <begin position="1"/>
        <end position="16"/>
    </location>
</feature>
<dbReference type="RefSeq" id="WP_310248561.1">
    <property type="nucleotide sequence ID" value="NZ_JAVDXX010000001.1"/>
</dbReference>
<dbReference type="Pfam" id="PF04286">
    <property type="entry name" value="DUF445"/>
    <property type="match status" value="1"/>
</dbReference>
<dbReference type="InterPro" id="IPR007383">
    <property type="entry name" value="DUF445"/>
</dbReference>
<evidence type="ECO:0000256" key="2">
    <source>
        <dbReference type="SAM" id="Phobius"/>
    </source>
</evidence>
<dbReference type="EMBL" id="JAVDXX010000001">
    <property type="protein sequence ID" value="MDR7294640.1"/>
    <property type="molecule type" value="Genomic_DNA"/>
</dbReference>
<accession>A0ABU1Z1Z5</accession>
<comment type="caution">
    <text evidence="3">The sequence shown here is derived from an EMBL/GenBank/DDBJ whole genome shotgun (WGS) entry which is preliminary data.</text>
</comment>
<proteinExistence type="predicted"/>
<feature type="compositionally biased region" description="Polar residues" evidence="1">
    <location>
        <begin position="30"/>
        <end position="39"/>
    </location>
</feature>
<feature type="transmembrane region" description="Helical" evidence="2">
    <location>
        <begin position="430"/>
        <end position="454"/>
    </location>
</feature>